<keyword evidence="5" id="KW-1185">Reference proteome</keyword>
<organism evidence="4 5">
    <name type="scientific">Coccomyxa viridis</name>
    <dbReference type="NCBI Taxonomy" id="1274662"/>
    <lineage>
        <taxon>Eukaryota</taxon>
        <taxon>Viridiplantae</taxon>
        <taxon>Chlorophyta</taxon>
        <taxon>core chlorophytes</taxon>
        <taxon>Trebouxiophyceae</taxon>
        <taxon>Trebouxiophyceae incertae sedis</taxon>
        <taxon>Coccomyxaceae</taxon>
        <taxon>Coccomyxa</taxon>
    </lineage>
</organism>
<sequence length="384" mass="40854">MGLGLPVQIGDQELVASASADCTVRLWPLRAGRLAAEAILRHADQVTSVAWDAATGTLATSCLDNTCRLWQKSSTAWRCCAELKSASGRFTCMCFPPADPHLVTGSAAGALQKWSISSGALSVGVQGHGGSITDIALYPTKDMMATSSASTYGREPPLQSKALTGAEEAAWLRAWHAGDGSCKLWDARTLACLHALAGESGGATSCHLDLTGPAESPDLLKTVLITAHLEPMRREARLLLWDVDGSGREGWVDGRLCAQYASIDDFRGTIKCIPMRSNWGLHAIASSAGTELHVLDLEEACCIFRLEDVPSDIVSVAPDGRHVACAGKDSNQIGIYGLERDSMLLSFKYTLSSGDDAVRCLAWSRSSEWLVSGGAGTTCRVWQV</sequence>
<accession>A0AAV1IDX1</accession>
<dbReference type="EMBL" id="CAUYUE010000012">
    <property type="protein sequence ID" value="CAK0785468.1"/>
    <property type="molecule type" value="Genomic_DNA"/>
</dbReference>
<evidence type="ECO:0000256" key="3">
    <source>
        <dbReference type="PROSITE-ProRule" id="PRU00221"/>
    </source>
</evidence>
<dbReference type="SMART" id="SM00320">
    <property type="entry name" value="WD40"/>
    <property type="match status" value="4"/>
</dbReference>
<name>A0AAV1IDX1_9CHLO</name>
<evidence type="ECO:0000313" key="4">
    <source>
        <dbReference type="EMBL" id="CAK0785468.1"/>
    </source>
</evidence>
<feature type="repeat" description="WD" evidence="3">
    <location>
        <begin position="351"/>
        <end position="384"/>
    </location>
</feature>
<proteinExistence type="predicted"/>
<dbReference type="Proteomes" id="UP001314263">
    <property type="component" value="Unassembled WGS sequence"/>
</dbReference>
<evidence type="ECO:0000256" key="2">
    <source>
        <dbReference type="ARBA" id="ARBA00022737"/>
    </source>
</evidence>
<feature type="repeat" description="WD" evidence="3">
    <location>
        <begin position="11"/>
        <end position="37"/>
    </location>
</feature>
<protein>
    <submittedName>
        <fullName evidence="4">Uncharacterized protein</fullName>
    </submittedName>
</protein>
<gene>
    <name evidence="4" type="ORF">CVIRNUC_008677</name>
</gene>
<reference evidence="4 5" key="1">
    <citation type="submission" date="2023-10" db="EMBL/GenBank/DDBJ databases">
        <authorList>
            <person name="Maclean D."/>
            <person name="Macfadyen A."/>
        </authorList>
    </citation>
    <scope>NUCLEOTIDE SEQUENCE [LARGE SCALE GENOMIC DNA]</scope>
</reference>
<dbReference type="PANTHER" id="PTHR19848:SF8">
    <property type="entry name" value="F-BOX AND WD REPEAT DOMAIN CONTAINING 7"/>
    <property type="match status" value="1"/>
</dbReference>
<dbReference type="PANTHER" id="PTHR19848">
    <property type="entry name" value="WD40 REPEAT PROTEIN"/>
    <property type="match status" value="1"/>
</dbReference>
<dbReference type="Pfam" id="PF00400">
    <property type="entry name" value="WD40"/>
    <property type="match status" value="4"/>
</dbReference>
<keyword evidence="1 3" id="KW-0853">WD repeat</keyword>
<dbReference type="PROSITE" id="PS50294">
    <property type="entry name" value="WD_REPEATS_REGION"/>
    <property type="match status" value="2"/>
</dbReference>
<dbReference type="PROSITE" id="PS50082">
    <property type="entry name" value="WD_REPEATS_2"/>
    <property type="match status" value="3"/>
</dbReference>
<keyword evidence="2" id="KW-0677">Repeat</keyword>
<dbReference type="Gene3D" id="2.130.10.10">
    <property type="entry name" value="YVTN repeat-like/Quinoprotein amine dehydrogenase"/>
    <property type="match status" value="2"/>
</dbReference>
<evidence type="ECO:0000313" key="5">
    <source>
        <dbReference type="Proteomes" id="UP001314263"/>
    </source>
</evidence>
<feature type="repeat" description="WD" evidence="3">
    <location>
        <begin position="39"/>
        <end position="71"/>
    </location>
</feature>
<dbReference type="SUPFAM" id="SSF50978">
    <property type="entry name" value="WD40 repeat-like"/>
    <property type="match status" value="1"/>
</dbReference>
<evidence type="ECO:0000256" key="1">
    <source>
        <dbReference type="ARBA" id="ARBA00022574"/>
    </source>
</evidence>
<comment type="caution">
    <text evidence="4">The sequence shown here is derived from an EMBL/GenBank/DDBJ whole genome shotgun (WGS) entry which is preliminary data.</text>
</comment>
<dbReference type="AlphaFoldDB" id="A0AAV1IDX1"/>
<dbReference type="InterPro" id="IPR001680">
    <property type="entry name" value="WD40_rpt"/>
</dbReference>
<dbReference type="InterPro" id="IPR015943">
    <property type="entry name" value="WD40/YVTN_repeat-like_dom_sf"/>
</dbReference>
<dbReference type="InterPro" id="IPR036322">
    <property type="entry name" value="WD40_repeat_dom_sf"/>
</dbReference>